<dbReference type="EMBL" id="NOXV01000304">
    <property type="protein sequence ID" value="OYQ32104.1"/>
    <property type="molecule type" value="Genomic_DNA"/>
</dbReference>
<comment type="caution">
    <text evidence="3">The sequence shown here is derived from an EMBL/GenBank/DDBJ whole genome shotgun (WGS) entry which is preliminary data.</text>
</comment>
<evidence type="ECO:0000313" key="4">
    <source>
        <dbReference type="Proteomes" id="UP000216605"/>
    </source>
</evidence>
<name>A0A255YTW8_9FLAO</name>
<dbReference type="PANTHER" id="PTHR11138">
    <property type="entry name" value="METHIONYL-TRNA FORMYLTRANSFERASE"/>
    <property type="match status" value="1"/>
</dbReference>
<organism evidence="3 4">
    <name type="scientific">Flavobacterium cyanobacteriorum</name>
    <dbReference type="NCBI Taxonomy" id="2022802"/>
    <lineage>
        <taxon>Bacteria</taxon>
        <taxon>Pseudomonadati</taxon>
        <taxon>Bacteroidota</taxon>
        <taxon>Flavobacteriia</taxon>
        <taxon>Flavobacteriales</taxon>
        <taxon>Flavobacteriaceae</taxon>
        <taxon>Flavobacterium</taxon>
    </lineage>
</organism>
<feature type="domain" description="Formyl transferase C-terminal" evidence="2">
    <location>
        <begin position="203"/>
        <end position="283"/>
    </location>
</feature>
<dbReference type="InterPro" id="IPR002376">
    <property type="entry name" value="Formyl_transf_N"/>
</dbReference>
<gene>
    <name evidence="3" type="ORF">CHU92_14610</name>
</gene>
<reference evidence="3 4" key="1">
    <citation type="submission" date="2017-07" db="EMBL/GenBank/DDBJ databases">
        <title>Flavobacterium cyanobacteriorum sp. nov., isolated from cyanobacterial aggregates in a eutrophic lake.</title>
        <authorList>
            <person name="Cai H."/>
        </authorList>
    </citation>
    <scope>NUCLEOTIDE SEQUENCE [LARGE SCALE GENOMIC DNA]</scope>
    <source>
        <strain evidence="3 4">TH021</strain>
    </source>
</reference>
<dbReference type="Pfam" id="PF00551">
    <property type="entry name" value="Formyl_trans_N"/>
    <property type="match status" value="1"/>
</dbReference>
<dbReference type="CDD" id="cd08651">
    <property type="entry name" value="FMT_core_like_4"/>
    <property type="match status" value="1"/>
</dbReference>
<dbReference type="CDD" id="cd08702">
    <property type="entry name" value="Arna_FMT_C"/>
    <property type="match status" value="1"/>
</dbReference>
<dbReference type="PANTHER" id="PTHR11138:SF5">
    <property type="entry name" value="METHIONYL-TRNA FORMYLTRANSFERASE, MITOCHONDRIAL"/>
    <property type="match status" value="1"/>
</dbReference>
<sequence length="294" mass="32931">MRIIFIGSVIFSAKALEKLLSVNANIVGIVTKEESAFNSDFFDLATIAKKHGIPYNYVNNINSAESIEWMGALQPDVIFCFGWSNLIKKQVLEMSRLGVIGFHPSLLPDNKGRHPLIWAKVLGLPKTGSTFFFMDEGADTGDILSQREFVIDFNDDAGSLYDKMTATALEQIVDFHETLKNNTYKRTKQDPLAGNNWRKRGMKDGLIDFRMTTETICNLVRGLTRPYAGAHADYKTEAIKVWKAEPGNFTNDNIEPGKVLQTQEASIEVKTGNGSIWLIEHEFTELPEAGTYII</sequence>
<dbReference type="Pfam" id="PF02911">
    <property type="entry name" value="Formyl_trans_C"/>
    <property type="match status" value="1"/>
</dbReference>
<protein>
    <submittedName>
        <fullName evidence="3">Methionyl-tRNA formyltransferase</fullName>
    </submittedName>
</protein>
<dbReference type="AlphaFoldDB" id="A0A255YTW8"/>
<dbReference type="OrthoDB" id="9802815at2"/>
<dbReference type="Gene3D" id="3.40.50.12230">
    <property type="match status" value="1"/>
</dbReference>
<keyword evidence="3" id="KW-0808">Transferase</keyword>
<evidence type="ECO:0000259" key="1">
    <source>
        <dbReference type="Pfam" id="PF00551"/>
    </source>
</evidence>
<keyword evidence="4" id="KW-1185">Reference proteome</keyword>
<dbReference type="InterPro" id="IPR011034">
    <property type="entry name" value="Formyl_transferase-like_C_sf"/>
</dbReference>
<dbReference type="GO" id="GO:0004479">
    <property type="term" value="F:methionyl-tRNA formyltransferase activity"/>
    <property type="evidence" value="ECO:0007669"/>
    <property type="project" value="TreeGrafter"/>
</dbReference>
<feature type="domain" description="Formyl transferase N-terminal" evidence="1">
    <location>
        <begin position="1"/>
        <end position="168"/>
    </location>
</feature>
<accession>A0A255YTW8</accession>
<dbReference type="Proteomes" id="UP000216605">
    <property type="component" value="Unassembled WGS sequence"/>
</dbReference>
<dbReference type="SUPFAM" id="SSF53328">
    <property type="entry name" value="Formyltransferase"/>
    <property type="match status" value="1"/>
</dbReference>
<dbReference type="GO" id="GO:0005829">
    <property type="term" value="C:cytosol"/>
    <property type="evidence" value="ECO:0007669"/>
    <property type="project" value="TreeGrafter"/>
</dbReference>
<evidence type="ECO:0000259" key="2">
    <source>
        <dbReference type="Pfam" id="PF02911"/>
    </source>
</evidence>
<dbReference type="SUPFAM" id="SSF50486">
    <property type="entry name" value="FMT C-terminal domain-like"/>
    <property type="match status" value="1"/>
</dbReference>
<dbReference type="InterPro" id="IPR005793">
    <property type="entry name" value="Formyl_trans_C"/>
</dbReference>
<dbReference type="RefSeq" id="WP_094416847.1">
    <property type="nucleotide sequence ID" value="NZ_NOXV01000304.1"/>
</dbReference>
<proteinExistence type="predicted"/>
<evidence type="ECO:0000313" key="3">
    <source>
        <dbReference type="EMBL" id="OYQ32104.1"/>
    </source>
</evidence>
<dbReference type="InterPro" id="IPR036477">
    <property type="entry name" value="Formyl_transf_N_sf"/>
</dbReference>